<feature type="compositionally biased region" description="Acidic residues" evidence="1">
    <location>
        <begin position="47"/>
        <end position="62"/>
    </location>
</feature>
<name>A0A1A9V0G9_GLOAU</name>
<sequence>MILLLLFINDEDLLSEELEVVLVAVVCAEYVSVEVDNAASGDNGNTNDDDDNFAAGGNDDDNKDIFVFSTRSYEADGLEDDANGELGIRRSFLVETAHFHSRFEDRVGTFAFIPSDPATQANLPAYHGQCTNAFLRK</sequence>
<evidence type="ECO:0000256" key="1">
    <source>
        <dbReference type="SAM" id="MobiDB-lite"/>
    </source>
</evidence>
<protein>
    <submittedName>
        <fullName evidence="2">Uncharacterized protein</fullName>
    </submittedName>
</protein>
<reference evidence="2" key="1">
    <citation type="submission" date="2020-05" db="UniProtKB">
        <authorList>
            <consortium name="EnsemblMetazoa"/>
        </authorList>
    </citation>
    <scope>IDENTIFICATION</scope>
    <source>
        <strain evidence="2">TTRI</strain>
    </source>
</reference>
<organism evidence="2 3">
    <name type="scientific">Glossina austeni</name>
    <name type="common">Savannah tsetse fly</name>
    <dbReference type="NCBI Taxonomy" id="7395"/>
    <lineage>
        <taxon>Eukaryota</taxon>
        <taxon>Metazoa</taxon>
        <taxon>Ecdysozoa</taxon>
        <taxon>Arthropoda</taxon>
        <taxon>Hexapoda</taxon>
        <taxon>Insecta</taxon>
        <taxon>Pterygota</taxon>
        <taxon>Neoptera</taxon>
        <taxon>Endopterygota</taxon>
        <taxon>Diptera</taxon>
        <taxon>Brachycera</taxon>
        <taxon>Muscomorpha</taxon>
        <taxon>Hippoboscoidea</taxon>
        <taxon>Glossinidae</taxon>
        <taxon>Glossina</taxon>
    </lineage>
</organism>
<evidence type="ECO:0000313" key="3">
    <source>
        <dbReference type="Proteomes" id="UP000078200"/>
    </source>
</evidence>
<keyword evidence="3" id="KW-1185">Reference proteome</keyword>
<dbReference type="VEuPathDB" id="VectorBase:GAUT021726"/>
<feature type="region of interest" description="Disordered" evidence="1">
    <location>
        <begin position="38"/>
        <end position="63"/>
    </location>
</feature>
<accession>A0A1A9V0G9</accession>
<dbReference type="AlphaFoldDB" id="A0A1A9V0G9"/>
<dbReference type="EnsemblMetazoa" id="GAUT021726-RA">
    <property type="protein sequence ID" value="GAUT021726-PA"/>
    <property type="gene ID" value="GAUT021726"/>
</dbReference>
<proteinExistence type="predicted"/>
<dbReference type="Proteomes" id="UP000078200">
    <property type="component" value="Unassembled WGS sequence"/>
</dbReference>
<evidence type="ECO:0000313" key="2">
    <source>
        <dbReference type="EnsemblMetazoa" id="GAUT021726-PA"/>
    </source>
</evidence>